<dbReference type="InterPro" id="IPR007210">
    <property type="entry name" value="ABC_Gly_betaine_transp_sub-bd"/>
</dbReference>
<dbReference type="EMBL" id="CADCVP010000008">
    <property type="protein sequence ID" value="CAA9470787.1"/>
    <property type="molecule type" value="Genomic_DNA"/>
</dbReference>
<dbReference type="AlphaFoldDB" id="A0A6J4RGU3"/>
<dbReference type="GO" id="GO:0043190">
    <property type="term" value="C:ATP-binding cassette (ABC) transporter complex"/>
    <property type="evidence" value="ECO:0007669"/>
    <property type="project" value="InterPro"/>
</dbReference>
<evidence type="ECO:0000259" key="3">
    <source>
        <dbReference type="Pfam" id="PF04069"/>
    </source>
</evidence>
<feature type="signal peptide" evidence="2">
    <location>
        <begin position="1"/>
        <end position="22"/>
    </location>
</feature>
<evidence type="ECO:0000256" key="1">
    <source>
        <dbReference type="SAM" id="MobiDB-lite"/>
    </source>
</evidence>
<feature type="region of interest" description="Disordered" evidence="1">
    <location>
        <begin position="28"/>
        <end position="55"/>
    </location>
</feature>
<gene>
    <name evidence="4" type="ORF">AVDCRST_MAG69-68</name>
</gene>
<dbReference type="Gene3D" id="3.40.190.10">
    <property type="entry name" value="Periplasmic binding protein-like II"/>
    <property type="match status" value="1"/>
</dbReference>
<evidence type="ECO:0000313" key="4">
    <source>
        <dbReference type="EMBL" id="CAA9470787.1"/>
    </source>
</evidence>
<evidence type="ECO:0000256" key="2">
    <source>
        <dbReference type="SAM" id="SignalP"/>
    </source>
</evidence>
<dbReference type="Gene3D" id="3.40.190.120">
    <property type="entry name" value="Osmoprotection protein (prox), domain 2"/>
    <property type="match status" value="1"/>
</dbReference>
<feature type="domain" description="ABC-type glycine betaine transport system substrate-binding" evidence="3">
    <location>
        <begin position="70"/>
        <end position="335"/>
    </location>
</feature>
<dbReference type="PROSITE" id="PS51257">
    <property type="entry name" value="PROKAR_LIPOPROTEIN"/>
    <property type="match status" value="1"/>
</dbReference>
<accession>A0A6J4RGU3</accession>
<dbReference type="GO" id="GO:0022857">
    <property type="term" value="F:transmembrane transporter activity"/>
    <property type="evidence" value="ECO:0007669"/>
    <property type="project" value="InterPro"/>
</dbReference>
<dbReference type="Pfam" id="PF04069">
    <property type="entry name" value="OpuAC"/>
    <property type="match status" value="1"/>
</dbReference>
<feature type="chain" id="PRO_5026882718" evidence="2">
    <location>
        <begin position="23"/>
        <end position="343"/>
    </location>
</feature>
<sequence length="343" mass="36891">MKTTIRALLALLAVLALAVGLAACGGGSDEGTGGDQATSDGTNEGAANEGPGAGKSTVEVIEANPANKGKKITVGSKNFDEQYILGEIYAQSLEAAGFDVEKQLNLGSEQIAFRALKRGDIDAYPEYTGTALTSFYRVKIDEAPRDKDEAFSLLQKELKADQITALPQTGFENSYRLTSTKETAEKYGNPKTITEVAEAAGSDASLSGFPECRQRTDCLLGLNNVYDWDPKFISSQGQYADLDSGQADFTMGFSTDGALSTGKYVTYEDDKGLYPPYFVTLLTSNEGMEAMGQNGVEIIERVQEPLTEEVMQELNSRVTLDKQEPEQVAKDYLSESGFVEASS</sequence>
<protein>
    <submittedName>
        <fullName evidence="4">ABC transporter, substrate-binding protein (Cluster 13, osmolytes) / ABC transporter, permease protein (Cluster 13, osmolytes)</fullName>
    </submittedName>
</protein>
<organism evidence="4">
    <name type="scientific">uncultured Solirubrobacteraceae bacterium</name>
    <dbReference type="NCBI Taxonomy" id="1162706"/>
    <lineage>
        <taxon>Bacteria</taxon>
        <taxon>Bacillati</taxon>
        <taxon>Actinomycetota</taxon>
        <taxon>Thermoleophilia</taxon>
        <taxon>Solirubrobacterales</taxon>
        <taxon>Solirubrobacteraceae</taxon>
        <taxon>environmental samples</taxon>
    </lineage>
</organism>
<name>A0A6J4RGU3_9ACTN</name>
<feature type="compositionally biased region" description="Low complexity" evidence="1">
    <location>
        <begin position="41"/>
        <end position="50"/>
    </location>
</feature>
<keyword evidence="2" id="KW-0732">Signal</keyword>
<reference evidence="4" key="1">
    <citation type="submission" date="2020-02" db="EMBL/GenBank/DDBJ databases">
        <authorList>
            <person name="Meier V. D."/>
        </authorList>
    </citation>
    <scope>NUCLEOTIDE SEQUENCE</scope>
    <source>
        <strain evidence="4">AVDCRST_MAG69</strain>
    </source>
</reference>
<dbReference type="SUPFAM" id="SSF53850">
    <property type="entry name" value="Periplasmic binding protein-like II"/>
    <property type="match status" value="1"/>
</dbReference>
<proteinExistence type="predicted"/>